<sequence>MVNNIEHTKKRKASSSPPLSPGSSRAHKSKKQRISGSEPCLSGKQQNDNTGSKTGDFGTSRNAKEQKSGSKKSNKKASDDGPFLFITGTVDTIIYTPPKRKCLRVNEPLESPAVNTLQPPKSSTSTLDDLKDISTHKLGMAINTNTLEPNILYGNDSVQILGIQSEGPPLRHTIIPKTQDIQGREEPEHIVVVPEAPSGPDSQNLPENTTDKQDSLDASLQTSTPQRSCNEQSRLRSSSIQAETPLVKEANVHESLADVENTSSDENGSKNMPFESERTEHEALVGATMEKVIEKGADELMAVFLSAMEDSKNIRVEMVEKGTQTLNHETIISPTNGSNSNPIIRHTTASDSTVYALEKELSMLKDKVVVKERNEIWMLNRVKTLQDALERVREEMRVLEEEREVLRNFKKADTLA</sequence>
<name>A0A8H8CFW3_PSICU</name>
<evidence type="ECO:0000313" key="3">
    <source>
        <dbReference type="EMBL" id="KAG5164058.1"/>
    </source>
</evidence>
<dbReference type="AlphaFoldDB" id="A0A8H8CFW3"/>
<feature type="coiled-coil region" evidence="1">
    <location>
        <begin position="382"/>
        <end position="409"/>
    </location>
</feature>
<feature type="compositionally biased region" description="Polar residues" evidence="2">
    <location>
        <begin position="43"/>
        <end position="61"/>
    </location>
</feature>
<evidence type="ECO:0000256" key="1">
    <source>
        <dbReference type="SAM" id="Coils"/>
    </source>
</evidence>
<accession>A0A8H8CFW3</accession>
<feature type="compositionally biased region" description="Low complexity" evidence="2">
    <location>
        <begin position="14"/>
        <end position="24"/>
    </location>
</feature>
<feature type="compositionally biased region" description="Polar residues" evidence="2">
    <location>
        <begin position="260"/>
        <end position="270"/>
    </location>
</feature>
<feature type="region of interest" description="Disordered" evidence="2">
    <location>
        <begin position="1"/>
        <end position="82"/>
    </location>
</feature>
<keyword evidence="1" id="KW-0175">Coiled coil</keyword>
<feature type="region of interest" description="Disordered" evidence="2">
    <location>
        <begin position="194"/>
        <end position="277"/>
    </location>
</feature>
<gene>
    <name evidence="3" type="ORF">JR316_011255</name>
</gene>
<protein>
    <submittedName>
        <fullName evidence="3">Uncharacterized protein</fullName>
    </submittedName>
</protein>
<proteinExistence type="predicted"/>
<reference evidence="3" key="1">
    <citation type="submission" date="2021-02" db="EMBL/GenBank/DDBJ databases">
        <title>Psilocybe cubensis genome.</title>
        <authorList>
            <person name="Mckernan K.J."/>
            <person name="Crawford S."/>
            <person name="Trippe A."/>
            <person name="Kane L.T."/>
            <person name="Mclaughlin S."/>
        </authorList>
    </citation>
    <scope>NUCLEOTIDE SEQUENCE [LARGE SCALE GENOMIC DNA]</scope>
    <source>
        <strain evidence="3">MGC-MH-2018</strain>
    </source>
</reference>
<comment type="caution">
    <text evidence="3">The sequence shown here is derived from an EMBL/GenBank/DDBJ whole genome shotgun (WGS) entry which is preliminary data.</text>
</comment>
<dbReference type="EMBL" id="JAFIQS010000013">
    <property type="protein sequence ID" value="KAG5164058.1"/>
    <property type="molecule type" value="Genomic_DNA"/>
</dbReference>
<organism evidence="3">
    <name type="scientific">Psilocybe cubensis</name>
    <name type="common">Psychedelic mushroom</name>
    <name type="synonym">Stropharia cubensis</name>
    <dbReference type="NCBI Taxonomy" id="181762"/>
    <lineage>
        <taxon>Eukaryota</taxon>
        <taxon>Fungi</taxon>
        <taxon>Dikarya</taxon>
        <taxon>Basidiomycota</taxon>
        <taxon>Agaricomycotina</taxon>
        <taxon>Agaricomycetes</taxon>
        <taxon>Agaricomycetidae</taxon>
        <taxon>Agaricales</taxon>
        <taxon>Agaricineae</taxon>
        <taxon>Strophariaceae</taxon>
        <taxon>Psilocybe</taxon>
    </lineage>
</organism>
<evidence type="ECO:0000256" key="2">
    <source>
        <dbReference type="SAM" id="MobiDB-lite"/>
    </source>
</evidence>
<feature type="compositionally biased region" description="Polar residues" evidence="2">
    <location>
        <begin position="216"/>
        <end position="242"/>
    </location>
</feature>